<evidence type="ECO:0000256" key="3">
    <source>
        <dbReference type="ARBA" id="ARBA00022737"/>
    </source>
</evidence>
<keyword evidence="3" id="KW-0677">Repeat</keyword>
<comment type="similarity">
    <text evidence="1">Belongs to the importin alpha family.</text>
</comment>
<dbReference type="Pfam" id="PF01749">
    <property type="entry name" value="IBB"/>
    <property type="match status" value="1"/>
</dbReference>
<feature type="region of interest" description="Disordered" evidence="6">
    <location>
        <begin position="152"/>
        <end position="183"/>
    </location>
</feature>
<feature type="region of interest" description="Disordered" evidence="6">
    <location>
        <begin position="41"/>
        <end position="67"/>
    </location>
</feature>
<feature type="domain" description="IBB" evidence="7">
    <location>
        <begin position="1"/>
        <end position="54"/>
    </location>
</feature>
<proteinExistence type="inferred from homology"/>
<dbReference type="InterPro" id="IPR002652">
    <property type="entry name" value="Importin-a_IBB"/>
</dbReference>
<keyword evidence="9" id="KW-1185">Reference proteome</keyword>
<gene>
    <name evidence="8" type="ORF">MNEG_11493</name>
</gene>
<dbReference type="AlphaFoldDB" id="A0A0D2M5C1"/>
<dbReference type="GeneID" id="25728761"/>
<dbReference type="STRING" id="145388.A0A0D2M5C1"/>
<dbReference type="KEGG" id="mng:MNEG_11493"/>
<dbReference type="GO" id="GO:0006606">
    <property type="term" value="P:protein import into nucleus"/>
    <property type="evidence" value="ECO:0007669"/>
    <property type="project" value="InterPro"/>
</dbReference>
<dbReference type="PROSITE" id="PS51214">
    <property type="entry name" value="IBB"/>
    <property type="match status" value="1"/>
</dbReference>
<dbReference type="GO" id="GO:0061608">
    <property type="term" value="F:nuclear import signal receptor activity"/>
    <property type="evidence" value="ECO:0007669"/>
    <property type="project" value="InterPro"/>
</dbReference>
<evidence type="ECO:0000256" key="2">
    <source>
        <dbReference type="ARBA" id="ARBA00022448"/>
    </source>
</evidence>
<dbReference type="FunFam" id="1.20.5.690:FF:000002">
    <property type="entry name" value="Importin subunit alpha"/>
    <property type="match status" value="1"/>
</dbReference>
<accession>A0A0D2M5C1</accession>
<dbReference type="Gene3D" id="1.20.5.690">
    <property type="entry name" value="Importin-alpha, importin-beta-binding domain"/>
    <property type="match status" value="1"/>
</dbReference>
<evidence type="ECO:0000256" key="5">
    <source>
        <dbReference type="PROSITE-ProRule" id="PRU00561"/>
    </source>
</evidence>
<dbReference type="RefSeq" id="XP_013895486.1">
    <property type="nucleotide sequence ID" value="XM_014040032.1"/>
</dbReference>
<evidence type="ECO:0000313" key="8">
    <source>
        <dbReference type="EMBL" id="KIY96466.1"/>
    </source>
</evidence>
<dbReference type="InterPro" id="IPR016024">
    <property type="entry name" value="ARM-type_fold"/>
</dbReference>
<feature type="region of interest" description="Disordered" evidence="6">
    <location>
        <begin position="1"/>
        <end position="25"/>
    </location>
</feature>
<dbReference type="InterPro" id="IPR036975">
    <property type="entry name" value="Importin-a_IBB_sf"/>
</dbReference>
<dbReference type="OrthoDB" id="29145at2759"/>
<evidence type="ECO:0000313" key="9">
    <source>
        <dbReference type="Proteomes" id="UP000054498"/>
    </source>
</evidence>
<dbReference type="PANTHER" id="PTHR23316">
    <property type="entry name" value="IMPORTIN ALPHA"/>
    <property type="match status" value="1"/>
</dbReference>
<protein>
    <submittedName>
        <fullName evidence="8">Importin subunit alpha-2</fullName>
    </submittedName>
</protein>
<name>A0A0D2M5C1_9CHLO</name>
<dbReference type="EMBL" id="KK102989">
    <property type="protein sequence ID" value="KIY96466.1"/>
    <property type="molecule type" value="Genomic_DNA"/>
</dbReference>
<keyword evidence="2 5" id="KW-0813">Transport</keyword>
<evidence type="ECO:0000256" key="1">
    <source>
        <dbReference type="ARBA" id="ARBA00010394"/>
    </source>
</evidence>
<sequence>MRASAVPRKKDFKKGIDADDARRKREDNIIELRKAKRDEQLQKKRVVNAGPSYAMEESSARPMGLPHKQLDELPSMVQGLYSANPQDQYEATQKFRKLLSIGGSRGGARSEGEGGARGQEWGLACQGGRCGGSGFGLGAALAAGSPVGACGRRGEGMPPRRAAMQAAAREPDGGVRSIEPVGA</sequence>
<organism evidence="8 9">
    <name type="scientific">Monoraphidium neglectum</name>
    <dbReference type="NCBI Taxonomy" id="145388"/>
    <lineage>
        <taxon>Eukaryota</taxon>
        <taxon>Viridiplantae</taxon>
        <taxon>Chlorophyta</taxon>
        <taxon>core chlorophytes</taxon>
        <taxon>Chlorophyceae</taxon>
        <taxon>CS clade</taxon>
        <taxon>Sphaeropleales</taxon>
        <taxon>Selenastraceae</taxon>
        <taxon>Monoraphidium</taxon>
    </lineage>
</organism>
<reference evidence="8 9" key="1">
    <citation type="journal article" date="2013" name="BMC Genomics">
        <title>Reconstruction of the lipid metabolism for the microalga Monoraphidium neglectum from its genome sequence reveals characteristics suitable for biofuel production.</title>
        <authorList>
            <person name="Bogen C."/>
            <person name="Al-Dilaimi A."/>
            <person name="Albersmeier A."/>
            <person name="Wichmann J."/>
            <person name="Grundmann M."/>
            <person name="Rupp O."/>
            <person name="Lauersen K.J."/>
            <person name="Blifernez-Klassen O."/>
            <person name="Kalinowski J."/>
            <person name="Goesmann A."/>
            <person name="Mussgnug J.H."/>
            <person name="Kruse O."/>
        </authorList>
    </citation>
    <scope>NUCLEOTIDE SEQUENCE [LARGE SCALE GENOMIC DNA]</scope>
    <source>
        <strain evidence="8 9">SAG 48.87</strain>
    </source>
</reference>
<dbReference type="Proteomes" id="UP000054498">
    <property type="component" value="Unassembled WGS sequence"/>
</dbReference>
<feature type="compositionally biased region" description="Low complexity" evidence="6">
    <location>
        <begin position="157"/>
        <end position="168"/>
    </location>
</feature>
<feature type="compositionally biased region" description="Basic and acidic residues" evidence="6">
    <location>
        <begin position="13"/>
        <end position="25"/>
    </location>
</feature>
<keyword evidence="4" id="KW-0653">Protein transport</keyword>
<evidence type="ECO:0000256" key="4">
    <source>
        <dbReference type="ARBA" id="ARBA00022927"/>
    </source>
</evidence>
<evidence type="ECO:0000259" key="7">
    <source>
        <dbReference type="PROSITE" id="PS51214"/>
    </source>
</evidence>
<dbReference type="SUPFAM" id="SSF48371">
    <property type="entry name" value="ARM repeat"/>
    <property type="match status" value="1"/>
</dbReference>
<evidence type="ECO:0000256" key="6">
    <source>
        <dbReference type="SAM" id="MobiDB-lite"/>
    </source>
</evidence>